<accession>T1GEM4</accession>
<dbReference type="EMBL" id="CAQQ02188953">
    <property type="status" value="NOT_ANNOTATED_CDS"/>
    <property type="molecule type" value="Genomic_DNA"/>
</dbReference>
<name>T1GEM4_MEGSC</name>
<dbReference type="EMBL" id="CAQQ02188951">
    <property type="status" value="NOT_ANNOTATED_CDS"/>
    <property type="molecule type" value="Genomic_DNA"/>
</dbReference>
<reference evidence="2" key="1">
    <citation type="submission" date="2013-02" db="EMBL/GenBank/DDBJ databases">
        <authorList>
            <person name="Hughes D."/>
        </authorList>
    </citation>
    <scope>NUCLEOTIDE SEQUENCE</scope>
    <source>
        <strain>Durham</strain>
        <strain evidence="2">NC isolate 2 -- Noor lab</strain>
    </source>
</reference>
<proteinExistence type="predicted"/>
<evidence type="ECO:0000313" key="1">
    <source>
        <dbReference type="EnsemblMetazoa" id="MESCA001792-PA"/>
    </source>
</evidence>
<protein>
    <submittedName>
        <fullName evidence="1">Uncharacterized protein</fullName>
    </submittedName>
</protein>
<evidence type="ECO:0000313" key="2">
    <source>
        <dbReference type="Proteomes" id="UP000015102"/>
    </source>
</evidence>
<dbReference type="EMBL" id="CAQQ02188950">
    <property type="status" value="NOT_ANNOTATED_CDS"/>
    <property type="molecule type" value="Genomic_DNA"/>
</dbReference>
<dbReference type="HOGENOM" id="CLU_1322252_0_0_1"/>
<organism evidence="1 2">
    <name type="scientific">Megaselia scalaris</name>
    <name type="common">Humpbacked fly</name>
    <name type="synonym">Phora scalaris</name>
    <dbReference type="NCBI Taxonomy" id="36166"/>
    <lineage>
        <taxon>Eukaryota</taxon>
        <taxon>Metazoa</taxon>
        <taxon>Ecdysozoa</taxon>
        <taxon>Arthropoda</taxon>
        <taxon>Hexapoda</taxon>
        <taxon>Insecta</taxon>
        <taxon>Pterygota</taxon>
        <taxon>Neoptera</taxon>
        <taxon>Endopterygota</taxon>
        <taxon>Diptera</taxon>
        <taxon>Brachycera</taxon>
        <taxon>Muscomorpha</taxon>
        <taxon>Platypezoidea</taxon>
        <taxon>Phoridae</taxon>
        <taxon>Megaseliini</taxon>
        <taxon>Megaselia</taxon>
    </lineage>
</organism>
<dbReference type="EMBL" id="CAQQ02188952">
    <property type="status" value="NOT_ANNOTATED_CDS"/>
    <property type="molecule type" value="Genomic_DNA"/>
</dbReference>
<dbReference type="EnsemblMetazoa" id="MESCA001792-RA">
    <property type="protein sequence ID" value="MESCA001792-PA"/>
    <property type="gene ID" value="MESCA001792"/>
</dbReference>
<dbReference type="AlphaFoldDB" id="T1GEM4"/>
<keyword evidence="2" id="KW-1185">Reference proteome</keyword>
<sequence length="208" mass="23303">MMRSIKLQLLEPFRSTGSTSSWYSLTFVFLKSCLHRRSLLRLYRHILDNPSSSTLVLLSDVTSEPKSIYATHKGDLETCTMSNGKQVEILMKDVIFSKNFCMNLMSIKRLQANGLEVHFENSNCSTYILAGASPILGLVVEQQKSPLTAHHQILLFVFAYSSSHNFAENDRSSQRAVIVDVVRSNNCCLLFKSKSGSAPVHKSDPVLN</sequence>
<dbReference type="Proteomes" id="UP000015102">
    <property type="component" value="Unassembled WGS sequence"/>
</dbReference>
<reference evidence="1" key="2">
    <citation type="submission" date="2015-06" db="UniProtKB">
        <authorList>
            <consortium name="EnsemblMetazoa"/>
        </authorList>
    </citation>
    <scope>IDENTIFICATION</scope>
</reference>